<protein>
    <submittedName>
        <fullName evidence="1">Uncharacterized protein</fullName>
    </submittedName>
</protein>
<dbReference type="EMBL" id="VSRR010012484">
    <property type="protein sequence ID" value="MPC54596.1"/>
    <property type="molecule type" value="Genomic_DNA"/>
</dbReference>
<dbReference type="AlphaFoldDB" id="A0A5B7GAS7"/>
<evidence type="ECO:0000313" key="1">
    <source>
        <dbReference type="EMBL" id="MPC54596.1"/>
    </source>
</evidence>
<organism evidence="1 2">
    <name type="scientific">Portunus trituberculatus</name>
    <name type="common">Swimming crab</name>
    <name type="synonym">Neptunus trituberculatus</name>
    <dbReference type="NCBI Taxonomy" id="210409"/>
    <lineage>
        <taxon>Eukaryota</taxon>
        <taxon>Metazoa</taxon>
        <taxon>Ecdysozoa</taxon>
        <taxon>Arthropoda</taxon>
        <taxon>Crustacea</taxon>
        <taxon>Multicrustacea</taxon>
        <taxon>Malacostraca</taxon>
        <taxon>Eumalacostraca</taxon>
        <taxon>Eucarida</taxon>
        <taxon>Decapoda</taxon>
        <taxon>Pleocyemata</taxon>
        <taxon>Brachyura</taxon>
        <taxon>Eubrachyura</taxon>
        <taxon>Portunoidea</taxon>
        <taxon>Portunidae</taxon>
        <taxon>Portuninae</taxon>
        <taxon>Portunus</taxon>
    </lineage>
</organism>
<proteinExistence type="predicted"/>
<evidence type="ECO:0000313" key="2">
    <source>
        <dbReference type="Proteomes" id="UP000324222"/>
    </source>
</evidence>
<comment type="caution">
    <text evidence="1">The sequence shown here is derived from an EMBL/GenBank/DDBJ whole genome shotgun (WGS) entry which is preliminary data.</text>
</comment>
<dbReference type="Proteomes" id="UP000324222">
    <property type="component" value="Unassembled WGS sequence"/>
</dbReference>
<keyword evidence="2" id="KW-1185">Reference proteome</keyword>
<reference evidence="1 2" key="1">
    <citation type="submission" date="2019-05" db="EMBL/GenBank/DDBJ databases">
        <title>Another draft genome of Portunus trituberculatus and its Hox gene families provides insights of decapod evolution.</title>
        <authorList>
            <person name="Jeong J.-H."/>
            <person name="Song I."/>
            <person name="Kim S."/>
            <person name="Choi T."/>
            <person name="Kim D."/>
            <person name="Ryu S."/>
            <person name="Kim W."/>
        </authorList>
    </citation>
    <scope>NUCLEOTIDE SEQUENCE [LARGE SCALE GENOMIC DNA]</scope>
    <source>
        <tissue evidence="1">Muscle</tissue>
    </source>
</reference>
<sequence>MGAALGLMGSGVGSVDVYPPTLTGSLPISSPDIKIIQYHILCSTCLV</sequence>
<gene>
    <name evidence="1" type="ORF">E2C01_048520</name>
</gene>
<name>A0A5B7GAS7_PORTR</name>
<accession>A0A5B7GAS7</accession>